<evidence type="ECO:0000313" key="3">
    <source>
        <dbReference type="EMBL" id="KAK2565690.1"/>
    </source>
</evidence>
<proteinExistence type="predicted"/>
<dbReference type="PANTHER" id="PTHR47331:SF5">
    <property type="entry name" value="RIBONUCLEASE H"/>
    <property type="match status" value="1"/>
</dbReference>
<reference evidence="3" key="1">
    <citation type="journal article" date="2023" name="G3 (Bethesda)">
        <title>Whole genome assembly and annotation of the endangered Caribbean coral Acropora cervicornis.</title>
        <authorList>
            <person name="Selwyn J.D."/>
            <person name="Vollmer S.V."/>
        </authorList>
    </citation>
    <scope>NUCLEOTIDE SEQUENCE</scope>
    <source>
        <strain evidence="3">K2</strain>
    </source>
</reference>
<dbReference type="InterPro" id="IPR021109">
    <property type="entry name" value="Peptidase_aspartic_dom_sf"/>
</dbReference>
<dbReference type="InterPro" id="IPR043502">
    <property type="entry name" value="DNA/RNA_pol_sf"/>
</dbReference>
<comment type="caution">
    <text evidence="3">The sequence shown here is derived from an EMBL/GenBank/DDBJ whole genome shotgun (WGS) entry which is preliminary data.</text>
</comment>
<evidence type="ECO:0000259" key="2">
    <source>
        <dbReference type="Pfam" id="PF18701"/>
    </source>
</evidence>
<reference evidence="3" key="2">
    <citation type="journal article" date="2023" name="Science">
        <title>Genomic signatures of disease resistance in endangered staghorn corals.</title>
        <authorList>
            <person name="Vollmer S.V."/>
            <person name="Selwyn J.D."/>
            <person name="Despard B.A."/>
            <person name="Roesel C.L."/>
        </authorList>
    </citation>
    <scope>NUCLEOTIDE SEQUENCE</scope>
    <source>
        <strain evidence="3">K2</strain>
    </source>
</reference>
<dbReference type="AlphaFoldDB" id="A0AAD9QRC2"/>
<sequence>MLLPRPGTIRREFSPSRSFKSSFVEEYELNMAEAKKKLKKKTKIRESHRTFDRRIISEAKESLDGGESVDFKKLKSFKSAPQEKVLELKGMDQEVLEYLDDSKIDEDTARANVSKPGNGECLVNARMVFDSGSQRSYISENFQKTLNLPIAGQDTVLIRTFGESTAKLRRCYFVQMAVEADEGMQCLRLADNSHGDEELNIDILIGADFYWHFVSGSVIRCPGSGPVALSTRLSYVLSGPVGIPVQEQGDSTVNLTETHVLKISNSVIEEENSLVREVKHFWDSETLGIKHDEPTVYEKFIEDITYNGERYEVKLSFKESHPILPDNYHLSKTRLESLLRRLKSKPEVLKHYDEVIQEQLGKSIIEAVNIEEQQVVGKIHYLPHREVIRLDKDTNKLRVVYDASAKRSGPSLNDCLYSGPPLTPMIFDVMARFRAHKVALTADIEKAFLNVAIAPEHRDYLRFLWVDDILTDNPQLVIMRFTRVVFGVNSSPFLLNGTIRHHLNSYVDKDPEFVEEVPEDQTFSKSQFQNQDNTEDFPKVLGTSWNHADDKLVFTFKNLTSATTPRLELLSALVLARLILSVRSCVCWLDSEIALWWITKSQKEFKPFVQNRVVEIRKLVTPDVWKYVPTDQNPADIASRGCKASKLKEDKKWWEGPDFMKRSSDCWPNQKEFGVKNFETNPLSEIKPTRRVTTVAATIEVKGLEKIIQPAKFSDVYKLLRITWEYLSELREHHLGKKTSRSRVIKKGDVVCVHEDNVPRQRWKLATVQELIHGRDNLVLAAVVRLASKRARVEIQRPEQKLSPVEVYELHDAGLVTRRMWLQPRQSSDLYRRKQWRPYVVGNQCVE</sequence>
<dbReference type="EMBL" id="JARQWQ010000019">
    <property type="protein sequence ID" value="KAK2565690.1"/>
    <property type="molecule type" value="Genomic_DNA"/>
</dbReference>
<keyword evidence="4" id="KW-1185">Reference proteome</keyword>
<name>A0AAD9QRC2_ACRCE</name>
<organism evidence="3 4">
    <name type="scientific">Acropora cervicornis</name>
    <name type="common">Staghorn coral</name>
    <dbReference type="NCBI Taxonomy" id="6130"/>
    <lineage>
        <taxon>Eukaryota</taxon>
        <taxon>Metazoa</taxon>
        <taxon>Cnidaria</taxon>
        <taxon>Anthozoa</taxon>
        <taxon>Hexacorallia</taxon>
        <taxon>Scleractinia</taxon>
        <taxon>Astrocoeniina</taxon>
        <taxon>Acroporidae</taxon>
        <taxon>Acropora</taxon>
    </lineage>
</organism>
<dbReference type="PANTHER" id="PTHR47331">
    <property type="entry name" value="PHD-TYPE DOMAIN-CONTAINING PROTEIN"/>
    <property type="match status" value="1"/>
</dbReference>
<feature type="domain" description="DUF1758" evidence="1">
    <location>
        <begin position="113"/>
        <end position="182"/>
    </location>
</feature>
<feature type="domain" description="DUF5641" evidence="2">
    <location>
        <begin position="724"/>
        <end position="803"/>
    </location>
</feature>
<evidence type="ECO:0000313" key="4">
    <source>
        <dbReference type="Proteomes" id="UP001249851"/>
    </source>
</evidence>
<dbReference type="Proteomes" id="UP001249851">
    <property type="component" value="Unassembled WGS sequence"/>
</dbReference>
<evidence type="ECO:0000259" key="1">
    <source>
        <dbReference type="Pfam" id="PF05585"/>
    </source>
</evidence>
<protein>
    <recommendedName>
        <fullName evidence="5">DUF5641 domain-containing protein</fullName>
    </recommendedName>
</protein>
<dbReference type="Pfam" id="PF05585">
    <property type="entry name" value="DUF1758"/>
    <property type="match status" value="1"/>
</dbReference>
<accession>A0AAD9QRC2</accession>
<feature type="non-terminal residue" evidence="3">
    <location>
        <position position="1"/>
    </location>
</feature>
<dbReference type="Pfam" id="PF18701">
    <property type="entry name" value="DUF5641"/>
    <property type="match status" value="1"/>
</dbReference>
<dbReference type="InterPro" id="IPR040676">
    <property type="entry name" value="DUF5641"/>
</dbReference>
<dbReference type="SUPFAM" id="SSF56672">
    <property type="entry name" value="DNA/RNA polymerases"/>
    <property type="match status" value="1"/>
</dbReference>
<dbReference type="InterPro" id="IPR008737">
    <property type="entry name" value="DUF1758"/>
</dbReference>
<dbReference type="Gene3D" id="2.40.70.10">
    <property type="entry name" value="Acid Proteases"/>
    <property type="match status" value="1"/>
</dbReference>
<evidence type="ECO:0008006" key="5">
    <source>
        <dbReference type="Google" id="ProtNLM"/>
    </source>
</evidence>
<gene>
    <name evidence="3" type="ORF">P5673_010864</name>
</gene>